<feature type="region of interest" description="Disordered" evidence="1">
    <location>
        <begin position="67"/>
        <end position="90"/>
    </location>
</feature>
<gene>
    <name evidence="2" type="ORF">LSALG_LOCUS7873</name>
</gene>
<feature type="compositionally biased region" description="Acidic residues" evidence="1">
    <location>
        <begin position="67"/>
        <end position="76"/>
    </location>
</feature>
<accession>A0AA35V5T8</accession>
<proteinExistence type="predicted"/>
<sequence length="90" mass="10428">MFSCCGFATEFCSNVGAEETSENMDEVHEAVKKPREEVHDVAEEPRKEEFELQVPEDMPCIDEDIIAMNDNDDDKEDTTMNMYDPRNYNI</sequence>
<dbReference type="AlphaFoldDB" id="A0AA35V5T8"/>
<dbReference type="Proteomes" id="UP001177003">
    <property type="component" value="Chromosome 1"/>
</dbReference>
<protein>
    <submittedName>
        <fullName evidence="2">Uncharacterized protein</fullName>
    </submittedName>
</protein>
<evidence type="ECO:0000313" key="3">
    <source>
        <dbReference type="Proteomes" id="UP001177003"/>
    </source>
</evidence>
<reference evidence="2" key="1">
    <citation type="submission" date="2023-04" db="EMBL/GenBank/DDBJ databases">
        <authorList>
            <person name="Vijverberg K."/>
            <person name="Xiong W."/>
            <person name="Schranz E."/>
        </authorList>
    </citation>
    <scope>NUCLEOTIDE SEQUENCE</scope>
</reference>
<evidence type="ECO:0000256" key="1">
    <source>
        <dbReference type="SAM" id="MobiDB-lite"/>
    </source>
</evidence>
<organism evidence="2 3">
    <name type="scientific">Lactuca saligna</name>
    <name type="common">Willowleaf lettuce</name>
    <dbReference type="NCBI Taxonomy" id="75948"/>
    <lineage>
        <taxon>Eukaryota</taxon>
        <taxon>Viridiplantae</taxon>
        <taxon>Streptophyta</taxon>
        <taxon>Embryophyta</taxon>
        <taxon>Tracheophyta</taxon>
        <taxon>Spermatophyta</taxon>
        <taxon>Magnoliopsida</taxon>
        <taxon>eudicotyledons</taxon>
        <taxon>Gunneridae</taxon>
        <taxon>Pentapetalae</taxon>
        <taxon>asterids</taxon>
        <taxon>campanulids</taxon>
        <taxon>Asterales</taxon>
        <taxon>Asteraceae</taxon>
        <taxon>Cichorioideae</taxon>
        <taxon>Cichorieae</taxon>
        <taxon>Lactucinae</taxon>
        <taxon>Lactuca</taxon>
    </lineage>
</organism>
<dbReference type="EMBL" id="OX465077">
    <property type="protein sequence ID" value="CAI9267381.1"/>
    <property type="molecule type" value="Genomic_DNA"/>
</dbReference>
<evidence type="ECO:0000313" key="2">
    <source>
        <dbReference type="EMBL" id="CAI9267381.1"/>
    </source>
</evidence>
<name>A0AA35V5T8_LACSI</name>
<keyword evidence="3" id="KW-1185">Reference proteome</keyword>